<reference evidence="1 2" key="1">
    <citation type="journal article" date="2018" name="Sci. Rep.">
        <title>Genomic signatures of local adaptation to the degree of environmental predictability in rotifers.</title>
        <authorList>
            <person name="Franch-Gras L."/>
            <person name="Hahn C."/>
            <person name="Garcia-Roger E.M."/>
            <person name="Carmona M.J."/>
            <person name="Serra M."/>
            <person name="Gomez A."/>
        </authorList>
    </citation>
    <scope>NUCLEOTIDE SEQUENCE [LARGE SCALE GENOMIC DNA]</scope>
    <source>
        <strain evidence="1">HYR1</strain>
    </source>
</reference>
<comment type="caution">
    <text evidence="1">The sequence shown here is derived from an EMBL/GenBank/DDBJ whole genome shotgun (WGS) entry which is preliminary data.</text>
</comment>
<name>A0A3M7T2Q4_BRAPC</name>
<dbReference type="AlphaFoldDB" id="A0A3M7T2Q4"/>
<evidence type="ECO:0000313" key="2">
    <source>
        <dbReference type="Proteomes" id="UP000276133"/>
    </source>
</evidence>
<sequence length="60" mass="6492">MNIFLTTSHAVVTPNFLKYTKYLRPSPFQCSTGNGNQVIFKSPILPPPPLTFIGAAPGLS</sequence>
<keyword evidence="2" id="KW-1185">Reference proteome</keyword>
<dbReference type="Proteomes" id="UP000276133">
    <property type="component" value="Unassembled WGS sequence"/>
</dbReference>
<gene>
    <name evidence="1" type="ORF">BpHYR1_044672</name>
</gene>
<proteinExistence type="predicted"/>
<evidence type="ECO:0000313" key="1">
    <source>
        <dbReference type="EMBL" id="RNA42169.1"/>
    </source>
</evidence>
<protein>
    <submittedName>
        <fullName evidence="1">Uncharacterized protein</fullName>
    </submittedName>
</protein>
<accession>A0A3M7T2Q4</accession>
<dbReference type="EMBL" id="REGN01000408">
    <property type="protein sequence ID" value="RNA42169.1"/>
    <property type="molecule type" value="Genomic_DNA"/>
</dbReference>
<organism evidence="1 2">
    <name type="scientific">Brachionus plicatilis</name>
    <name type="common">Marine rotifer</name>
    <name type="synonym">Brachionus muelleri</name>
    <dbReference type="NCBI Taxonomy" id="10195"/>
    <lineage>
        <taxon>Eukaryota</taxon>
        <taxon>Metazoa</taxon>
        <taxon>Spiralia</taxon>
        <taxon>Gnathifera</taxon>
        <taxon>Rotifera</taxon>
        <taxon>Eurotatoria</taxon>
        <taxon>Monogononta</taxon>
        <taxon>Pseudotrocha</taxon>
        <taxon>Ploima</taxon>
        <taxon>Brachionidae</taxon>
        <taxon>Brachionus</taxon>
    </lineage>
</organism>